<proteinExistence type="predicted"/>
<dbReference type="Proteomes" id="UP000596381">
    <property type="component" value="Segment"/>
</dbReference>
<organism evidence="1 2">
    <name type="scientific">Klebsiella phage vB_KpM_FBKp24</name>
    <dbReference type="NCBI Taxonomy" id="2801834"/>
    <lineage>
        <taxon>Viruses</taxon>
        <taxon>Duplodnaviria</taxon>
        <taxon>Heunggongvirae</taxon>
        <taxon>Uroviricota</taxon>
        <taxon>Caudoviricetes</taxon>
        <taxon>Chimalliviridae</taxon>
        <taxon>Maaswegvirus</taxon>
        <taxon>Maaswegvirus Kp24</taxon>
    </lineage>
</organism>
<sequence length="115" mass="13918">MDKKHVLEILIEGEDQPTINKRLEFTHSDPNLLFTDFFNKLLVDSPELEPHKETIRFWLSSVFTEVRTNWFKTVRYYGWLPGIKLFYRYKPDAPFWIRLFSGFSWGFKPLIRKDS</sequence>
<keyword evidence="2" id="KW-1185">Reference proteome</keyword>
<protein>
    <submittedName>
        <fullName evidence="1">Uncharacterized protein</fullName>
    </submittedName>
</protein>
<dbReference type="EMBL" id="MW394391">
    <property type="protein sequence ID" value="QQV92278.1"/>
    <property type="molecule type" value="Genomic_DNA"/>
</dbReference>
<reference evidence="1 2" key="1">
    <citation type="submission" date="2020-12" db="EMBL/GenBank/DDBJ databases">
        <title>Genomic characterization of four novel bacteriophages infecting Klebsiella pneumoniae.</title>
        <authorList>
            <person name="Estrada Bonilla B."/>
            <person name="Costa A.R."/>
            <person name="van Rossum T."/>
            <person name="Hagedoorn S."/>
            <person name="Wallinga H."/>
            <person name="Xiao M."/>
            <person name="Song W."/>
            <person name="Haas P.-J."/>
            <person name="Nobrega F.L."/>
            <person name="Brouns S.J.J."/>
        </authorList>
    </citation>
    <scope>NUCLEOTIDE SEQUENCE [LARGE SCALE GENOMIC DNA]</scope>
</reference>
<evidence type="ECO:0000313" key="2">
    <source>
        <dbReference type="Proteomes" id="UP000596381"/>
    </source>
</evidence>
<accession>A0A7U0J5I1</accession>
<evidence type="ECO:0000313" key="1">
    <source>
        <dbReference type="EMBL" id="QQV92278.1"/>
    </source>
</evidence>
<gene>
    <name evidence="1" type="ORF">vBKpMFBKp24_172</name>
</gene>
<name>A0A7U0J5I1_9CAUD</name>